<proteinExistence type="predicted"/>
<evidence type="ECO:0000313" key="2">
    <source>
        <dbReference type="EMBL" id="SVC66141.1"/>
    </source>
</evidence>
<sequence length="71" mass="7931">MSRRSNPSENPVGILHFVDPKDGVQPPNQWWVEDDRTVVEFASEAEAVEYSGSLEARPFVMGELRELIGGT</sequence>
<dbReference type="AlphaFoldDB" id="A0A382P2S8"/>
<dbReference type="EMBL" id="UINC01103620">
    <property type="protein sequence ID" value="SVC66141.1"/>
    <property type="molecule type" value="Genomic_DNA"/>
</dbReference>
<reference evidence="2" key="1">
    <citation type="submission" date="2018-05" db="EMBL/GenBank/DDBJ databases">
        <authorList>
            <person name="Lanie J.A."/>
            <person name="Ng W.-L."/>
            <person name="Kazmierczak K.M."/>
            <person name="Andrzejewski T.M."/>
            <person name="Davidsen T.M."/>
            <person name="Wayne K.J."/>
            <person name="Tettelin H."/>
            <person name="Glass J.I."/>
            <person name="Rusch D."/>
            <person name="Podicherti R."/>
            <person name="Tsui H.-C.T."/>
            <person name="Winkler M.E."/>
        </authorList>
    </citation>
    <scope>NUCLEOTIDE SEQUENCE</scope>
</reference>
<gene>
    <name evidence="2" type="ORF">METZ01_LOCUS318995</name>
</gene>
<feature type="region of interest" description="Disordered" evidence="1">
    <location>
        <begin position="1"/>
        <end position="21"/>
    </location>
</feature>
<name>A0A382P2S8_9ZZZZ</name>
<protein>
    <submittedName>
        <fullName evidence="2">Uncharacterized protein</fullName>
    </submittedName>
</protein>
<evidence type="ECO:0000256" key="1">
    <source>
        <dbReference type="SAM" id="MobiDB-lite"/>
    </source>
</evidence>
<organism evidence="2">
    <name type="scientific">marine metagenome</name>
    <dbReference type="NCBI Taxonomy" id="408172"/>
    <lineage>
        <taxon>unclassified sequences</taxon>
        <taxon>metagenomes</taxon>
        <taxon>ecological metagenomes</taxon>
    </lineage>
</organism>
<accession>A0A382P2S8</accession>